<feature type="binding site" evidence="20">
    <location>
        <position position="299"/>
    </location>
    <ligand>
        <name>Mg(2+)</name>
        <dbReference type="ChEBI" id="CHEBI:18420"/>
        <label>2</label>
    </ligand>
</feature>
<feature type="binding site" evidence="20">
    <location>
        <position position="176"/>
    </location>
    <ligand>
        <name>ATP</name>
        <dbReference type="ChEBI" id="CHEBI:30616"/>
        <label>1</label>
    </ligand>
</feature>
<evidence type="ECO:0000256" key="5">
    <source>
        <dbReference type="ARBA" id="ARBA00022571"/>
    </source>
</evidence>
<dbReference type="PRINTS" id="PR00098">
    <property type="entry name" value="CPSASE"/>
</dbReference>
<feature type="binding site" evidence="20">
    <location>
        <position position="175"/>
    </location>
    <ligand>
        <name>ATP</name>
        <dbReference type="ChEBI" id="CHEBI:30616"/>
        <label>1</label>
    </ligand>
</feature>
<feature type="binding site" evidence="20">
    <location>
        <position position="861"/>
    </location>
    <ligand>
        <name>Mn(2+)</name>
        <dbReference type="ChEBI" id="CHEBI:29035"/>
        <label>3</label>
    </ligand>
</feature>
<reference evidence="23 24" key="1">
    <citation type="submission" date="2017-06" db="EMBL/GenBank/DDBJ databases">
        <title>Novel microbial phyla capable of carbon fixation and sulfur reduction in deep-sea sediments.</title>
        <authorList>
            <person name="Huang J."/>
            <person name="Baker B."/>
            <person name="Wang Y."/>
        </authorList>
    </citation>
    <scope>NUCLEOTIDE SEQUENCE [LARGE SCALE GENOMIC DNA]</scope>
    <source>
        <strain evidence="23">B3_LCP</strain>
    </source>
</reference>
<dbReference type="SUPFAM" id="SSF48108">
    <property type="entry name" value="Carbamoyl phosphate synthetase, large subunit connection domain"/>
    <property type="match status" value="1"/>
</dbReference>
<evidence type="ECO:0000256" key="1">
    <source>
        <dbReference type="ARBA" id="ARBA00001936"/>
    </source>
</evidence>
<feature type="binding site" evidence="20">
    <location>
        <position position="301"/>
    </location>
    <ligand>
        <name>Mg(2+)</name>
        <dbReference type="ChEBI" id="CHEBI:18420"/>
        <label>2</label>
    </ligand>
</feature>
<evidence type="ECO:0000256" key="13">
    <source>
        <dbReference type="ARBA" id="ARBA00022975"/>
    </source>
</evidence>
<dbReference type="InterPro" id="IPR036897">
    <property type="entry name" value="CarbamoylP_synth_lsu_oligo_sf"/>
</dbReference>
<dbReference type="SUPFAM" id="SSF56059">
    <property type="entry name" value="Glutathione synthetase ATP-binding domain-like"/>
    <property type="match status" value="2"/>
</dbReference>
<feature type="binding site" evidence="20">
    <location>
        <position position="285"/>
    </location>
    <ligand>
        <name>Mn(2+)</name>
        <dbReference type="ChEBI" id="CHEBI:29035"/>
        <label>1</label>
    </ligand>
</feature>
<dbReference type="PROSITE" id="PS00867">
    <property type="entry name" value="CPSASE_2"/>
    <property type="match status" value="2"/>
</dbReference>
<dbReference type="PANTHER" id="PTHR11405:SF53">
    <property type="entry name" value="CARBAMOYL-PHOSPHATE SYNTHASE [AMMONIA], MITOCHONDRIAL"/>
    <property type="match status" value="1"/>
</dbReference>
<gene>
    <name evidence="20 23" type="primary">carB</name>
    <name evidence="23" type="ORF">CEE37_05970</name>
</gene>
<evidence type="ECO:0000256" key="7">
    <source>
        <dbReference type="ARBA" id="ARBA00022605"/>
    </source>
</evidence>
<feature type="binding site" evidence="20">
    <location>
        <position position="241"/>
    </location>
    <ligand>
        <name>ATP</name>
        <dbReference type="ChEBI" id="CHEBI:30616"/>
        <label>1</label>
    </ligand>
</feature>
<evidence type="ECO:0000256" key="18">
    <source>
        <dbReference type="ARBA" id="ARBA00060037"/>
    </source>
</evidence>
<proteinExistence type="inferred from homology"/>
<dbReference type="PROSITE" id="PS50975">
    <property type="entry name" value="ATP_GRASP"/>
    <property type="match status" value="2"/>
</dbReference>
<dbReference type="Gene3D" id="3.30.470.20">
    <property type="entry name" value="ATP-grasp fold, B domain"/>
    <property type="match status" value="2"/>
</dbReference>
<dbReference type="FunFam" id="3.40.50.20:FF:000001">
    <property type="entry name" value="Carbamoyl-phosphate synthase large chain"/>
    <property type="match status" value="1"/>
</dbReference>
<feature type="binding site" evidence="20">
    <location>
        <position position="861"/>
    </location>
    <ligand>
        <name>Mg(2+)</name>
        <dbReference type="ChEBI" id="CHEBI:18420"/>
        <label>3</label>
    </ligand>
</feature>
<feature type="binding site" evidence="20">
    <location>
        <position position="299"/>
    </location>
    <ligand>
        <name>Mg(2+)</name>
        <dbReference type="ChEBI" id="CHEBI:18420"/>
        <label>1</label>
    </ligand>
</feature>
<comment type="caution">
    <text evidence="20">Lacks conserved residue(s) required for the propagation of feature annotation.</text>
</comment>
<dbReference type="GO" id="GO:0004088">
    <property type="term" value="F:carbamoyl-phosphate synthase (glutamine-hydrolyzing) activity"/>
    <property type="evidence" value="ECO:0007669"/>
    <property type="project" value="UniProtKB-UniRule"/>
</dbReference>
<dbReference type="InterPro" id="IPR058047">
    <property type="entry name" value="CPSase_preATP-grasp"/>
</dbReference>
<dbReference type="InterPro" id="IPR011607">
    <property type="entry name" value="MGS-like_dom"/>
</dbReference>
<comment type="pathway">
    <text evidence="2 20">Pyrimidine metabolism; UMP biosynthesis via de novo pathway; (S)-dihydroorotate from bicarbonate: step 1/3.</text>
</comment>
<keyword evidence="9 20" id="KW-0677">Repeat</keyword>
<dbReference type="UniPathway" id="UPA00068">
    <property type="reaction ID" value="UER00171"/>
</dbReference>
<feature type="region of interest" description="Allosteric domain" evidence="20">
    <location>
        <begin position="957"/>
        <end position="1097"/>
    </location>
</feature>
<comment type="function">
    <text evidence="17 20">Large subunit of the glutamine-dependent carbamoyl phosphate synthetase (CPSase). CPSase catalyzes the formation of carbamoyl phosphate from the ammonia moiety of glutamine, carbonate, and phosphate donated by ATP, constituting the first step of 2 biosynthetic pathways, one leading to arginine and/or urea and the other to pyrimidine nucleotides. The large subunit (synthetase) binds the substrates ammonia (free or transferred from glutamine from the small subunit), hydrogencarbonate and ATP and carries out an ATP-coupled ligase reaction, activating hydrogencarbonate by forming carboxy phosphate which reacts with ammonia to form carbamoyl phosphate.</text>
</comment>
<feature type="binding site" evidence="20">
    <location>
        <position position="849"/>
    </location>
    <ligand>
        <name>ATP</name>
        <dbReference type="ChEBI" id="CHEBI:30616"/>
        <label>2</label>
    </ligand>
</feature>
<evidence type="ECO:0000256" key="15">
    <source>
        <dbReference type="ARBA" id="ARBA00047359"/>
    </source>
</evidence>
<dbReference type="Proteomes" id="UP000319619">
    <property type="component" value="Unassembled WGS sequence"/>
</dbReference>
<sequence>MPHLDDIHSILVLGSGPIVIGQACEFDYSGTQAVRALKEEGLRVILINSNPATIMTDPSLADATYVEPLEPDMVERIIAQEKPDAVLPTMGGQTALNLAMALESKKVFDKNGIRLLGASTEAIQIAENRELFQEAMNRIGLDVPRGGFAKSVDEANSVLEETGFPVIIRPSFTLGGVGGSIVYNKEEFEKYIRWGLSRSPIGEILIEEALIGWKEFELEVMRDRADQCVVVCSIENFDPLGIHTGDSITVAPQQTLTDKEYQRMRDAAFAIIREIGVETGGSNIQFAVHPETGRMVVIEMNPRVSRSSALASKATGFPIARIAAKLAIGYRLDEISNAITRKTPACFEPALDYVVVKIPRWAFEKFPTVDQTLGSQMKSVGEVMAIGRSFPEALQKAIRSLEQDRMGLGADGRDVIASDHIEPHLLPEWRATLRRILATPRAENVFYLRHALKLGISIDEVAQITGVPPWFLDQLDEIIQVEKQLKTSAPSGRIDLTSLRQAIAPELLLKCKRFGYSDVQIAHLLNSDDGTIRRLREIHNIRPVHLPVDTCAAEFEAYTPYYYSSYERGEGEVRLDEKPRIIVLGSGPNRIGQGIEFDYCCVHASLTLRAEGYASIMVNCNPETVSTDYDISSRLYFEPITLEDVLEICNVEQPDGVIVQFGGQTPLKIAQALARQGIKILGTSPGKIAEAEDREKFGALLRFLDIPHPAYGIARNFSEAEGIADQVGYPVLVRPSFVLGGRAMEIVYNREGLEIYLRDSAGEVTPEHPVLIDRYIEDAFEFDLDAVSDSHETLICGIMQHIEEAGVHSGDSACVLPPFILSEQQRDQMKEIVYKLAEALEVVGLMNIQFAFKDGQMFVLEVNPRASRTIPFVSKATGTNWVQVATRCIIGRSLKEQGIRENLDPGHYAVKEVVFPFSRFEGINPFLGPEMRSTGEVMGIADTFSEAYSKALYAAGTYLPVEGNVFISVNQDDRKRMLPIARKLTDLGFRITATSGTKKFLNDNGVEAEFVYKVNEGRPNIVDSMKNGDNHLLINTPLGRESYYDERIVGETAYRMGLPLITTLSAAEAAIEAIEAIGRRPLQPLKLQELNQRNADG</sequence>
<dbReference type="PROSITE" id="PS00866">
    <property type="entry name" value="CPSASE_1"/>
    <property type="match status" value="2"/>
</dbReference>
<dbReference type="InterPro" id="IPR005479">
    <property type="entry name" value="CPAse_ATP-bd"/>
</dbReference>
<comment type="function">
    <text evidence="18">Small subunit of the glutamine-dependent carbamoyl phosphate synthetase (CPSase). CPSase catalyzes the formation of carbamoyl phosphate from the ammonia moiety of glutamine, carbonate, and phosphate donated by ATP, constituting the first step of the biosynthetic pathway leading to pyrimidine nucleotides. The large subunit (synthetase) binds the substrates ammonia (free or transferred from glutamine from the small subunit), hydrogencarbonate and ATP and carries out an ATP-coupled ligase reaction, activating hydrogencarbonate by forming carboxy phosphate which reacts with ammonia to form carbamoyl phosphate.</text>
</comment>
<keyword evidence="10 20" id="KW-0547">Nucleotide-binding</keyword>
<feature type="binding site" evidence="20">
    <location>
        <position position="299"/>
    </location>
    <ligand>
        <name>ATP</name>
        <dbReference type="ChEBI" id="CHEBI:30616"/>
        <label>1</label>
    </ligand>
</feature>
<evidence type="ECO:0000259" key="22">
    <source>
        <dbReference type="PROSITE" id="PS51855"/>
    </source>
</evidence>
<dbReference type="HAMAP" id="MF_01210_A">
    <property type="entry name" value="CPSase_L_chain_A"/>
    <property type="match status" value="1"/>
</dbReference>
<dbReference type="GO" id="GO:0004087">
    <property type="term" value="F:carbamoyl-phosphate synthase (ammonia) activity"/>
    <property type="evidence" value="ECO:0007669"/>
    <property type="project" value="UniProtKB-EC"/>
</dbReference>
<dbReference type="Gene3D" id="3.40.50.20">
    <property type="match status" value="2"/>
</dbReference>
<feature type="binding site" evidence="20">
    <location>
        <position position="809"/>
    </location>
    <ligand>
        <name>ATP</name>
        <dbReference type="ChEBI" id="CHEBI:30616"/>
        <label>2</label>
    </ligand>
</feature>
<dbReference type="Pfam" id="PF02786">
    <property type="entry name" value="CPSase_L_D2"/>
    <property type="match status" value="2"/>
</dbReference>
<accession>A0A532V240</accession>
<dbReference type="Gene3D" id="3.40.50.1380">
    <property type="entry name" value="Methylglyoxal synthase-like domain"/>
    <property type="match status" value="1"/>
</dbReference>
<feature type="binding site" evidence="20">
    <location>
        <position position="169"/>
    </location>
    <ligand>
        <name>ATP</name>
        <dbReference type="ChEBI" id="CHEBI:30616"/>
        <label>1</label>
    </ligand>
</feature>
<evidence type="ECO:0000256" key="10">
    <source>
        <dbReference type="ARBA" id="ARBA00022741"/>
    </source>
</evidence>
<evidence type="ECO:0000256" key="3">
    <source>
        <dbReference type="ARBA" id="ARBA00005077"/>
    </source>
</evidence>
<feature type="binding site" evidence="20">
    <location>
        <position position="129"/>
    </location>
    <ligand>
        <name>ATP</name>
        <dbReference type="ChEBI" id="CHEBI:30616"/>
        <label>1</label>
    </ligand>
</feature>
<dbReference type="NCBIfam" id="NF009455">
    <property type="entry name" value="PRK12815.1"/>
    <property type="match status" value="1"/>
</dbReference>
<keyword evidence="14" id="KW-0464">Manganese</keyword>
<comment type="cofactor">
    <cofactor evidence="20">
        <name>Mg(2+)</name>
        <dbReference type="ChEBI" id="CHEBI:18420"/>
    </cofactor>
    <cofactor evidence="20">
        <name>Mn(2+)</name>
        <dbReference type="ChEBI" id="CHEBI:29035"/>
    </cofactor>
    <text evidence="20">Binds 4 Mg(2+) or Mn(2+) ions per subunit.</text>
</comment>
<evidence type="ECO:0000256" key="2">
    <source>
        <dbReference type="ARBA" id="ARBA00004812"/>
    </source>
</evidence>
<evidence type="ECO:0000256" key="11">
    <source>
        <dbReference type="ARBA" id="ARBA00022840"/>
    </source>
</evidence>
<dbReference type="GO" id="GO:0006541">
    <property type="term" value="P:glutamine metabolic process"/>
    <property type="evidence" value="ECO:0007669"/>
    <property type="project" value="TreeGrafter"/>
</dbReference>
<comment type="similarity">
    <text evidence="4 20">Belongs to the CarB family.</text>
</comment>
<feature type="binding site" evidence="20">
    <location>
        <position position="863"/>
    </location>
    <ligand>
        <name>Mn(2+)</name>
        <dbReference type="ChEBI" id="CHEBI:29035"/>
        <label>4</label>
    </ligand>
</feature>
<feature type="binding site" evidence="20">
    <location>
        <position position="863"/>
    </location>
    <ligand>
        <name>Mg(2+)</name>
        <dbReference type="ChEBI" id="CHEBI:18420"/>
        <label>4</label>
    </ligand>
</feature>
<feature type="region of interest" description="Carbamoyl phosphate synthetic domain" evidence="20">
    <location>
        <begin position="574"/>
        <end position="956"/>
    </location>
</feature>
<feature type="binding site" evidence="20">
    <location>
        <position position="861"/>
    </location>
    <ligand>
        <name>Mg(2+)</name>
        <dbReference type="ChEBI" id="CHEBI:18420"/>
        <label>4</label>
    </ligand>
</feature>
<feature type="binding site" evidence="20">
    <location>
        <position position="210"/>
    </location>
    <ligand>
        <name>ATP</name>
        <dbReference type="ChEBI" id="CHEBI:30616"/>
        <label>1</label>
    </ligand>
</feature>
<feature type="binding site" evidence="20">
    <location>
        <position position="861"/>
    </location>
    <ligand>
        <name>Mn(2+)</name>
        <dbReference type="ChEBI" id="CHEBI:29035"/>
        <label>4</label>
    </ligand>
</feature>
<evidence type="ECO:0000256" key="17">
    <source>
        <dbReference type="ARBA" id="ARBA00057223"/>
    </source>
</evidence>
<keyword evidence="11 20" id="KW-0067">ATP-binding</keyword>
<feature type="binding site" evidence="20">
    <location>
        <position position="285"/>
    </location>
    <ligand>
        <name>ATP</name>
        <dbReference type="ChEBI" id="CHEBI:30616"/>
        <label>1</label>
    </ligand>
</feature>
<feature type="binding site" evidence="20">
    <location>
        <position position="301"/>
    </location>
    <ligand>
        <name>Mn(2+)</name>
        <dbReference type="ChEBI" id="CHEBI:29035"/>
        <label>2</label>
    </ligand>
</feature>
<dbReference type="SMART" id="SM00851">
    <property type="entry name" value="MGS"/>
    <property type="match status" value="1"/>
</dbReference>
<feature type="domain" description="ATP-grasp" evidence="21">
    <location>
        <begin position="133"/>
        <end position="328"/>
    </location>
</feature>
<dbReference type="EMBL" id="NJBN01000003">
    <property type="protein sequence ID" value="TKJ41209.1"/>
    <property type="molecule type" value="Genomic_DNA"/>
</dbReference>
<dbReference type="Pfam" id="PF02142">
    <property type="entry name" value="MGS"/>
    <property type="match status" value="1"/>
</dbReference>
<feature type="region of interest" description="Carboxyphosphate synthetic domain" evidence="20">
    <location>
        <begin position="1"/>
        <end position="402"/>
    </location>
</feature>
<dbReference type="SUPFAM" id="SSF52440">
    <property type="entry name" value="PreATP-grasp domain"/>
    <property type="match status" value="2"/>
</dbReference>
<dbReference type="FunFam" id="3.30.1490.20:FF:000001">
    <property type="entry name" value="Carbamoyl-phosphate synthase large chain"/>
    <property type="match status" value="1"/>
</dbReference>
<dbReference type="NCBIfam" id="TIGR01369">
    <property type="entry name" value="CPSaseII_lrg"/>
    <property type="match status" value="1"/>
</dbReference>
<feature type="binding site" evidence="20">
    <location>
        <position position="806"/>
    </location>
    <ligand>
        <name>ATP</name>
        <dbReference type="ChEBI" id="CHEBI:30616"/>
        <label>2</label>
    </ligand>
</feature>
<keyword evidence="5 20" id="KW-0055">Arginine biosynthesis</keyword>
<dbReference type="PANTHER" id="PTHR11405">
    <property type="entry name" value="CARBAMOYLTRANSFERASE FAMILY MEMBER"/>
    <property type="match status" value="1"/>
</dbReference>
<dbReference type="FunFam" id="3.30.470.20:FF:000007">
    <property type="entry name" value="Carbamoyl-phosphate synthase large chain"/>
    <property type="match status" value="1"/>
</dbReference>
<feature type="domain" description="ATP-grasp" evidence="21">
    <location>
        <begin position="698"/>
        <end position="890"/>
    </location>
</feature>
<evidence type="ECO:0000256" key="20">
    <source>
        <dbReference type="HAMAP-Rule" id="MF_01210"/>
    </source>
</evidence>
<dbReference type="GO" id="GO:0044205">
    <property type="term" value="P:'de novo' UMP biosynthetic process"/>
    <property type="evidence" value="ECO:0007669"/>
    <property type="project" value="UniProtKB-UniRule"/>
</dbReference>
<evidence type="ECO:0000256" key="14">
    <source>
        <dbReference type="ARBA" id="ARBA00023211"/>
    </source>
</evidence>
<comment type="catalytic activity">
    <reaction evidence="15 20">
        <text>hydrogencarbonate + NH4(+) + 2 ATP = carbamoyl phosphate + 2 ADP + phosphate + 2 H(+)</text>
        <dbReference type="Rhea" id="RHEA:18029"/>
        <dbReference type="ChEBI" id="CHEBI:15378"/>
        <dbReference type="ChEBI" id="CHEBI:17544"/>
        <dbReference type="ChEBI" id="CHEBI:28938"/>
        <dbReference type="ChEBI" id="CHEBI:30616"/>
        <dbReference type="ChEBI" id="CHEBI:43474"/>
        <dbReference type="ChEBI" id="CHEBI:58228"/>
        <dbReference type="ChEBI" id="CHEBI:456216"/>
        <dbReference type="EC" id="6.3.4.16"/>
    </reaction>
</comment>
<dbReference type="Pfam" id="PF02787">
    <property type="entry name" value="CPSase_L_D3"/>
    <property type="match status" value="1"/>
</dbReference>
<comment type="subunit">
    <text evidence="19 20">Composed of two chains; the small (or glutamine) chain promotes the hydrolysis of glutamine to ammonia, which is used by the large (or ammonia) chain to synthesize carbamoyl phosphate. Tetramer of heterodimers (alpha,beta)4.</text>
</comment>
<evidence type="ECO:0000256" key="16">
    <source>
        <dbReference type="ARBA" id="ARBA00048816"/>
    </source>
</evidence>
<dbReference type="SUPFAM" id="SSF52335">
    <property type="entry name" value="Methylglyoxal synthase-like"/>
    <property type="match status" value="1"/>
</dbReference>
<keyword evidence="8" id="KW-0479">Metal-binding</keyword>
<feature type="binding site" evidence="20">
    <location>
        <position position="781"/>
    </location>
    <ligand>
        <name>ATP</name>
        <dbReference type="ChEBI" id="CHEBI:30616"/>
        <label>2</label>
    </ligand>
</feature>
<dbReference type="Gene3D" id="1.10.1030.10">
    <property type="entry name" value="Carbamoyl-phosphate synthetase, large subunit oligomerisation domain"/>
    <property type="match status" value="1"/>
</dbReference>
<keyword evidence="13 20" id="KW-0665">Pyrimidine biosynthesis</keyword>
<dbReference type="UniPathway" id="UPA00070">
    <property type="reaction ID" value="UER00115"/>
</dbReference>
<dbReference type="CDD" id="cd01424">
    <property type="entry name" value="MGS_CPS_II"/>
    <property type="match status" value="1"/>
</dbReference>
<dbReference type="HAMAP" id="MF_01210_B">
    <property type="entry name" value="CPSase_L_chain_B"/>
    <property type="match status" value="1"/>
</dbReference>
<dbReference type="Pfam" id="PF25596">
    <property type="entry name" value="CPSase_L_D1"/>
    <property type="match status" value="2"/>
</dbReference>
<organism evidence="23 24">
    <name type="scientific">candidate division LCP-89 bacterium B3_LCP</name>
    <dbReference type="NCBI Taxonomy" id="2012998"/>
    <lineage>
        <taxon>Bacteria</taxon>
        <taxon>Pseudomonadati</taxon>
        <taxon>Bacteria division LCP-89</taxon>
    </lineage>
</organism>
<keyword evidence="6 20" id="KW-0436">Ligase</keyword>
<comment type="cofactor">
    <cofactor evidence="1">
        <name>Mn(2+)</name>
        <dbReference type="ChEBI" id="CHEBI:29035"/>
    </cofactor>
</comment>
<keyword evidence="12" id="KW-0460">Magnesium</keyword>
<evidence type="ECO:0000256" key="6">
    <source>
        <dbReference type="ARBA" id="ARBA00022598"/>
    </source>
</evidence>
<evidence type="ECO:0000313" key="23">
    <source>
        <dbReference type="EMBL" id="TKJ41209.1"/>
    </source>
</evidence>
<feature type="binding site" evidence="20">
    <location>
        <position position="734"/>
    </location>
    <ligand>
        <name>ATP</name>
        <dbReference type="ChEBI" id="CHEBI:30616"/>
        <label>2</label>
    </ligand>
</feature>
<dbReference type="GO" id="GO:0005524">
    <property type="term" value="F:ATP binding"/>
    <property type="evidence" value="ECO:0007669"/>
    <property type="project" value="UniProtKB-UniRule"/>
</dbReference>
<dbReference type="FunFam" id="1.10.1030.10:FF:000002">
    <property type="entry name" value="Carbamoyl-phosphate synthase large chain"/>
    <property type="match status" value="1"/>
</dbReference>
<evidence type="ECO:0000256" key="8">
    <source>
        <dbReference type="ARBA" id="ARBA00022723"/>
    </source>
</evidence>
<feature type="binding site" evidence="20">
    <location>
        <position position="849"/>
    </location>
    <ligand>
        <name>Mg(2+)</name>
        <dbReference type="ChEBI" id="CHEBI:18420"/>
        <label>3</label>
    </ligand>
</feature>
<dbReference type="InterPro" id="IPR005483">
    <property type="entry name" value="CPSase_dom"/>
</dbReference>
<comment type="pathway">
    <text evidence="3 20">Amino-acid biosynthesis; L-arginine biosynthesis; carbamoyl phosphate from bicarbonate: step 1/1.</text>
</comment>
<feature type="binding site" evidence="20">
    <location>
        <position position="299"/>
    </location>
    <ligand>
        <name>Mn(2+)</name>
        <dbReference type="ChEBI" id="CHEBI:29035"/>
        <label>2</label>
    </ligand>
</feature>
<dbReference type="PROSITE" id="PS51855">
    <property type="entry name" value="MGS"/>
    <property type="match status" value="1"/>
</dbReference>
<feature type="domain" description="MGS-like" evidence="22">
    <location>
        <begin position="957"/>
        <end position="1097"/>
    </location>
</feature>
<dbReference type="AlphaFoldDB" id="A0A532V240"/>
<evidence type="ECO:0000256" key="12">
    <source>
        <dbReference type="ARBA" id="ARBA00022842"/>
    </source>
</evidence>
<feature type="binding site" evidence="20">
    <location>
        <position position="807"/>
    </location>
    <ligand>
        <name>ATP</name>
        <dbReference type="ChEBI" id="CHEBI:30616"/>
        <label>2</label>
    </ligand>
</feature>
<protein>
    <recommendedName>
        <fullName evidence="20">Carbamoyl phosphate synthase large chain</fullName>
        <ecNumber evidence="20">6.3.4.16</ecNumber>
        <ecNumber evidence="20">6.3.5.5</ecNumber>
    </recommendedName>
    <alternativeName>
        <fullName evidence="20">Carbamoyl phosphate synthetase ammonia chain</fullName>
    </alternativeName>
</protein>
<dbReference type="FunFam" id="3.30.470.20:FF:000026">
    <property type="entry name" value="Carbamoyl-phosphate synthase large chain"/>
    <property type="match status" value="1"/>
</dbReference>
<dbReference type="GO" id="GO:0046872">
    <property type="term" value="F:metal ion binding"/>
    <property type="evidence" value="ECO:0007669"/>
    <property type="project" value="UniProtKB-KW"/>
</dbReference>
<evidence type="ECO:0000256" key="4">
    <source>
        <dbReference type="ARBA" id="ARBA00009799"/>
    </source>
</evidence>
<dbReference type="NCBIfam" id="NF003671">
    <property type="entry name" value="PRK05294.1"/>
    <property type="match status" value="1"/>
</dbReference>
<name>A0A532V240_UNCL8</name>
<feature type="binding site" evidence="20">
    <location>
        <position position="242"/>
    </location>
    <ligand>
        <name>ATP</name>
        <dbReference type="ChEBI" id="CHEBI:30616"/>
        <label>1</label>
    </ligand>
</feature>
<feature type="binding site" evidence="20">
    <location>
        <position position="861"/>
    </location>
    <ligand>
        <name>ATP</name>
        <dbReference type="ChEBI" id="CHEBI:30616"/>
        <label>2</label>
    </ligand>
</feature>
<dbReference type="InterPro" id="IPR036914">
    <property type="entry name" value="MGS-like_dom_sf"/>
</dbReference>
<dbReference type="EC" id="6.3.4.16" evidence="20"/>
<evidence type="ECO:0000256" key="9">
    <source>
        <dbReference type="ARBA" id="ARBA00022737"/>
    </source>
</evidence>
<feature type="binding site" evidence="20">
    <location>
        <position position="285"/>
    </location>
    <ligand>
        <name>Mg(2+)</name>
        <dbReference type="ChEBI" id="CHEBI:18420"/>
        <label>1</label>
    </ligand>
</feature>
<comment type="domain">
    <text evidence="20">The large subunit is composed of 2 ATP-grasp domains that are involved in binding the 2 ATP molecules needed for carbamoyl phosphate synthesis. The N-terminal ATP-grasp domain (referred to as the carboxyphosphate synthetic component) catalyzes the ATP-dependent phosphorylation of hydrogencarbonate to carboxyphosphate and the subsequent nucleophilic attack by ammonia to form a carbamate intermediate. The C-terminal ATP-grasp domain (referred to as the carbamoyl phosphate synthetic component) then catalyzes the phosphorylation of carbamate with the second ATP to form the end product carbamoyl phosphate. The reactive and unstable enzyme intermediates are sequentially channeled from one active site to the next through the interior of the protein over a distance of at least 96 A.</text>
</comment>
<dbReference type="GO" id="GO:0006526">
    <property type="term" value="P:L-arginine biosynthetic process"/>
    <property type="evidence" value="ECO:0007669"/>
    <property type="project" value="UniProtKB-UniRule"/>
</dbReference>
<evidence type="ECO:0000256" key="19">
    <source>
        <dbReference type="ARBA" id="ARBA00062056"/>
    </source>
</evidence>
<dbReference type="InterPro" id="IPR016185">
    <property type="entry name" value="PreATP-grasp_dom_sf"/>
</dbReference>
<dbReference type="FunFam" id="3.40.50.20:FF:000003">
    <property type="entry name" value="Carbamoyl-phosphate synthase large chain"/>
    <property type="match status" value="1"/>
</dbReference>
<feature type="binding site" evidence="20">
    <location>
        <position position="215"/>
    </location>
    <ligand>
        <name>ATP</name>
        <dbReference type="ChEBI" id="CHEBI:30616"/>
        <label>1</label>
    </ligand>
</feature>
<feature type="binding site" evidence="20">
    <location>
        <position position="243"/>
    </location>
    <ligand>
        <name>ATP</name>
        <dbReference type="ChEBI" id="CHEBI:30616"/>
        <label>1</label>
    </ligand>
</feature>
<feature type="binding site" evidence="20">
    <location>
        <position position="299"/>
    </location>
    <ligand>
        <name>Mn(2+)</name>
        <dbReference type="ChEBI" id="CHEBI:29035"/>
        <label>1</label>
    </ligand>
</feature>
<dbReference type="InterPro" id="IPR033937">
    <property type="entry name" value="MGS_CPS_CarB"/>
</dbReference>
<dbReference type="InterPro" id="IPR006275">
    <property type="entry name" value="CPSase_lsu"/>
</dbReference>
<evidence type="ECO:0000313" key="24">
    <source>
        <dbReference type="Proteomes" id="UP000319619"/>
    </source>
</evidence>
<feature type="binding site" evidence="20">
    <location>
        <position position="208"/>
    </location>
    <ligand>
        <name>ATP</name>
        <dbReference type="ChEBI" id="CHEBI:30616"/>
        <label>1</label>
    </ligand>
</feature>
<feature type="binding site" evidence="20">
    <location>
        <position position="808"/>
    </location>
    <ligand>
        <name>ATP</name>
        <dbReference type="ChEBI" id="CHEBI:30616"/>
        <label>2</label>
    </ligand>
</feature>
<comment type="caution">
    <text evidence="23">The sequence shown here is derived from an EMBL/GenBank/DDBJ whole genome shotgun (WGS) entry which is preliminary data.</text>
</comment>
<feature type="binding site" evidence="20">
    <location>
        <position position="849"/>
    </location>
    <ligand>
        <name>Mn(2+)</name>
        <dbReference type="ChEBI" id="CHEBI:29035"/>
        <label>3</label>
    </ligand>
</feature>
<dbReference type="SMART" id="SM01096">
    <property type="entry name" value="CPSase_L_D3"/>
    <property type="match status" value="1"/>
</dbReference>
<evidence type="ECO:0000259" key="21">
    <source>
        <dbReference type="PROSITE" id="PS50975"/>
    </source>
</evidence>
<dbReference type="GO" id="GO:0005737">
    <property type="term" value="C:cytoplasm"/>
    <property type="evidence" value="ECO:0007669"/>
    <property type="project" value="TreeGrafter"/>
</dbReference>
<feature type="binding site" evidence="20">
    <location>
        <position position="776"/>
    </location>
    <ligand>
        <name>ATP</name>
        <dbReference type="ChEBI" id="CHEBI:30616"/>
        <label>2</label>
    </ligand>
</feature>
<dbReference type="InterPro" id="IPR005480">
    <property type="entry name" value="CPSase_lsu_oligo"/>
</dbReference>
<dbReference type="InterPro" id="IPR011761">
    <property type="entry name" value="ATP-grasp"/>
</dbReference>
<keyword evidence="7 20" id="KW-0028">Amino-acid biosynthesis</keyword>
<dbReference type="EC" id="6.3.5.5" evidence="20"/>
<feature type="binding site" evidence="20">
    <location>
        <position position="774"/>
    </location>
    <ligand>
        <name>ATP</name>
        <dbReference type="ChEBI" id="CHEBI:30616"/>
        <label>2</label>
    </ligand>
</feature>
<comment type="catalytic activity">
    <reaction evidence="16 20">
        <text>hydrogencarbonate + L-glutamine + 2 ATP + H2O = carbamoyl phosphate + L-glutamate + 2 ADP + phosphate + 2 H(+)</text>
        <dbReference type="Rhea" id="RHEA:18633"/>
        <dbReference type="ChEBI" id="CHEBI:15377"/>
        <dbReference type="ChEBI" id="CHEBI:15378"/>
        <dbReference type="ChEBI" id="CHEBI:17544"/>
        <dbReference type="ChEBI" id="CHEBI:29985"/>
        <dbReference type="ChEBI" id="CHEBI:30616"/>
        <dbReference type="ChEBI" id="CHEBI:43474"/>
        <dbReference type="ChEBI" id="CHEBI:58228"/>
        <dbReference type="ChEBI" id="CHEBI:58359"/>
        <dbReference type="ChEBI" id="CHEBI:456216"/>
        <dbReference type="EC" id="6.3.5.5"/>
    </reaction>
</comment>